<keyword evidence="4" id="KW-1185">Reference proteome</keyword>
<accession>A0A839QQV1</accession>
<proteinExistence type="predicted"/>
<keyword evidence="2" id="KW-0472">Membrane</keyword>
<feature type="region of interest" description="Disordered" evidence="1">
    <location>
        <begin position="1"/>
        <end position="35"/>
    </location>
</feature>
<evidence type="ECO:0000313" key="3">
    <source>
        <dbReference type="EMBL" id="MBB2996366.1"/>
    </source>
</evidence>
<evidence type="ECO:0000256" key="1">
    <source>
        <dbReference type="SAM" id="MobiDB-lite"/>
    </source>
</evidence>
<keyword evidence="2" id="KW-1133">Transmembrane helix</keyword>
<keyword evidence="2" id="KW-0812">Transmembrane</keyword>
<evidence type="ECO:0000313" key="4">
    <source>
        <dbReference type="Proteomes" id="UP000523000"/>
    </source>
</evidence>
<name>A0A839QQV1_9MICC</name>
<reference evidence="3 4" key="1">
    <citation type="submission" date="2020-08" db="EMBL/GenBank/DDBJ databases">
        <title>Sequencing the genomes of 1000 actinobacteria strains.</title>
        <authorList>
            <person name="Klenk H.-P."/>
        </authorList>
    </citation>
    <scope>NUCLEOTIDE SEQUENCE [LARGE SCALE GENOMIC DNA]</scope>
    <source>
        <strain evidence="3 4">DSM 22826</strain>
    </source>
</reference>
<dbReference type="Proteomes" id="UP000523000">
    <property type="component" value="Unassembled WGS sequence"/>
</dbReference>
<comment type="caution">
    <text evidence="3">The sequence shown here is derived from an EMBL/GenBank/DDBJ whole genome shotgun (WGS) entry which is preliminary data.</text>
</comment>
<dbReference type="RefSeq" id="WP_183511637.1">
    <property type="nucleotide sequence ID" value="NZ_BAABGK010000012.1"/>
</dbReference>
<feature type="compositionally biased region" description="Pro residues" evidence="1">
    <location>
        <begin position="9"/>
        <end position="30"/>
    </location>
</feature>
<feature type="transmembrane region" description="Helical" evidence="2">
    <location>
        <begin position="100"/>
        <end position="121"/>
    </location>
</feature>
<protein>
    <submittedName>
        <fullName evidence="3">Uncharacterized protein</fullName>
    </submittedName>
</protein>
<feature type="transmembrane region" description="Helical" evidence="2">
    <location>
        <begin position="76"/>
        <end position="94"/>
    </location>
</feature>
<dbReference type="AlphaFoldDB" id="A0A839QQV1"/>
<evidence type="ECO:0000256" key="2">
    <source>
        <dbReference type="SAM" id="Phobius"/>
    </source>
</evidence>
<gene>
    <name evidence="3" type="ORF">E9229_002557</name>
</gene>
<dbReference type="EMBL" id="JACHVS010000001">
    <property type="protein sequence ID" value="MBB2996366.1"/>
    <property type="molecule type" value="Genomic_DNA"/>
</dbReference>
<sequence>MDQRQKPPRQTPSGPPPPAQQPAPNEPPPENYIRDRKRLRDQYGPYSYAKGMYVKGMYVNGSKTPMKPRNIRIQSSIPTAFAVVIAIYGVWLLSTGREPLSGWMTIAMAGFFHFMSWVGFLTARIREQWERENPDLAKNIDY</sequence>
<organism evidence="3 4">
    <name type="scientific">Paeniglutamicibacter cryotolerans</name>
    <dbReference type="NCBI Taxonomy" id="670079"/>
    <lineage>
        <taxon>Bacteria</taxon>
        <taxon>Bacillati</taxon>
        <taxon>Actinomycetota</taxon>
        <taxon>Actinomycetes</taxon>
        <taxon>Micrococcales</taxon>
        <taxon>Micrococcaceae</taxon>
        <taxon>Paeniglutamicibacter</taxon>
    </lineage>
</organism>